<feature type="transmembrane region" description="Helical" evidence="1">
    <location>
        <begin position="75"/>
        <end position="92"/>
    </location>
</feature>
<feature type="transmembrane region" description="Helical" evidence="1">
    <location>
        <begin position="37"/>
        <end position="54"/>
    </location>
</feature>
<sequence length="551" mass="62174">MKRLRNILVTIVPLIILFLIADYVLLVPLNIRFEEGFNLFFALLVIAIIAYFYEDVRYIFQDLAKGQSIHFPGKAIKFCVITLFVIYIGYQVSSTPILLSQQYRDLIGEIETKDFTEDIPMVDLSKIPTVDEAYARRLGDKKLGEDVGLGSQVYVVDYTLISMNDELFWVAPLEHVDIIKWFTNREGTPGYIMVSATDAQDVRLVQQDAEGNPIKLKYLPSAYFNDDIRRKVYFEGNMFEGLTDYSFELDDNGRPYWVVTTYTKKVGIHGGADATGVVVVDAQTGETAKYSVEDAPKWIDRIQPQSFVINQINDWGWYTNGFINTLFAKKGIIQTTHGTNYMYIDGDWYFYTGMTSAGSDESTVGFMLSNTRTKETTFYKIAGATETAAMKSAEGKVQHLGYQSSFPLLLNVENEPTYFMTLKDNQGLVKQYAFVNVKDYSKVGTGETLDEARANYTKLVFGGQGNFSDISSGEHKTITATIDRLGMSQTDGNTYYTIILKEHPELLLMGSGTISPELPISREGDQVTIEYIDAKNKTKTIVSFDNLSFDQ</sequence>
<evidence type="ECO:0000313" key="3">
    <source>
        <dbReference type="Proteomes" id="UP001058072"/>
    </source>
</evidence>
<proteinExistence type="predicted"/>
<feature type="transmembrane region" description="Helical" evidence="1">
    <location>
        <begin position="7"/>
        <end position="31"/>
    </location>
</feature>
<gene>
    <name evidence="2" type="ORF">J0J70_05810</name>
</gene>
<keyword evidence="1" id="KW-0812">Transmembrane</keyword>
<dbReference type="Proteomes" id="UP001058072">
    <property type="component" value="Chromosome"/>
</dbReference>
<evidence type="ECO:0008006" key="4">
    <source>
        <dbReference type="Google" id="ProtNLM"/>
    </source>
</evidence>
<dbReference type="AlphaFoldDB" id="A0A9Q9CIU4"/>
<keyword evidence="1" id="KW-0472">Membrane</keyword>
<evidence type="ECO:0000256" key="1">
    <source>
        <dbReference type="SAM" id="Phobius"/>
    </source>
</evidence>
<reference evidence="2" key="1">
    <citation type="submission" date="2021-03" db="EMBL/GenBank/DDBJ databases">
        <title>Comparative Genomics and Metabolomics in the genus Turicibacter.</title>
        <authorList>
            <person name="Maki J."/>
            <person name="Looft T."/>
        </authorList>
    </citation>
    <scope>NUCLEOTIDE SEQUENCE</scope>
    <source>
        <strain evidence="2">ISU324</strain>
    </source>
</reference>
<dbReference type="EMBL" id="CP071250">
    <property type="protein sequence ID" value="UUF09465.1"/>
    <property type="molecule type" value="Genomic_DNA"/>
</dbReference>
<keyword evidence="1" id="KW-1133">Transmembrane helix</keyword>
<dbReference type="RefSeq" id="WP_212724883.1">
    <property type="nucleotide sequence ID" value="NZ_CP071250.1"/>
</dbReference>
<accession>A0A9Q9CIU4</accession>
<evidence type="ECO:0000313" key="2">
    <source>
        <dbReference type="EMBL" id="UUF09465.1"/>
    </source>
</evidence>
<protein>
    <recommendedName>
        <fullName evidence="4">Cell shape-determining protein</fullName>
    </recommendedName>
</protein>
<organism evidence="2 3">
    <name type="scientific">Turicibacter bilis</name>
    <dbReference type="NCBI Taxonomy" id="2735723"/>
    <lineage>
        <taxon>Bacteria</taxon>
        <taxon>Bacillati</taxon>
        <taxon>Bacillota</taxon>
        <taxon>Erysipelotrichia</taxon>
        <taxon>Erysipelotrichales</taxon>
        <taxon>Turicibacteraceae</taxon>
        <taxon>Turicibacter</taxon>
    </lineage>
</organism>
<name>A0A9Q9CIU4_9FIRM</name>